<dbReference type="Proteomes" id="UP000683360">
    <property type="component" value="Unassembled WGS sequence"/>
</dbReference>
<dbReference type="PANTHER" id="PTHR11214:SF314">
    <property type="entry name" value="HEXOSYLTRANSFERASE"/>
    <property type="match status" value="1"/>
</dbReference>
<organism evidence="12 13">
    <name type="scientific">Mytilus edulis</name>
    <name type="common">Blue mussel</name>
    <dbReference type="NCBI Taxonomy" id="6550"/>
    <lineage>
        <taxon>Eukaryota</taxon>
        <taxon>Metazoa</taxon>
        <taxon>Spiralia</taxon>
        <taxon>Lophotrochozoa</taxon>
        <taxon>Mollusca</taxon>
        <taxon>Bivalvia</taxon>
        <taxon>Autobranchia</taxon>
        <taxon>Pteriomorphia</taxon>
        <taxon>Mytilida</taxon>
        <taxon>Mytiloidea</taxon>
        <taxon>Mytilidae</taxon>
        <taxon>Mytilinae</taxon>
        <taxon>Mytilus</taxon>
    </lineage>
</organism>
<evidence type="ECO:0000256" key="1">
    <source>
        <dbReference type="ARBA" id="ARBA00004323"/>
    </source>
</evidence>
<dbReference type="GO" id="GO:0006493">
    <property type="term" value="P:protein O-linked glycosylation"/>
    <property type="evidence" value="ECO:0007669"/>
    <property type="project" value="TreeGrafter"/>
</dbReference>
<proteinExistence type="inferred from homology"/>
<evidence type="ECO:0000256" key="7">
    <source>
        <dbReference type="ARBA" id="ARBA00022989"/>
    </source>
</evidence>
<feature type="transmembrane region" description="Helical" evidence="11">
    <location>
        <begin position="12"/>
        <end position="35"/>
    </location>
</feature>
<keyword evidence="9 11" id="KW-0472">Membrane</keyword>
<keyword evidence="10" id="KW-0325">Glycoprotein</keyword>
<accession>A0A8S3SUI3</accession>
<keyword evidence="3 11" id="KW-0328">Glycosyltransferase</keyword>
<evidence type="ECO:0000256" key="4">
    <source>
        <dbReference type="ARBA" id="ARBA00022679"/>
    </source>
</evidence>
<keyword evidence="6 11" id="KW-0735">Signal-anchor</keyword>
<keyword evidence="7 11" id="KW-1133">Transmembrane helix</keyword>
<name>A0A8S3SUI3_MYTED</name>
<keyword evidence="5 11" id="KW-0812">Transmembrane</keyword>
<dbReference type="InterPro" id="IPR002659">
    <property type="entry name" value="Glyco_trans_31"/>
</dbReference>
<protein>
    <recommendedName>
        <fullName evidence="11">Hexosyltransferase</fullName>
        <ecNumber evidence="11">2.4.1.-</ecNumber>
    </recommendedName>
</protein>
<sequence>MTELDNNRSKSSVGYFLLVFVTLVLMASLSLYAITSGHFNKRRNMVERNTEKSYMHMVVNTQTGTIIDQDQTYAINGFNQSILKGSTLKCFGHDFEILINEHTLCEKSDDIDILILISSSQNQFNERQAIRKSWGSECNRNDTAIKCLFVIGNDRLTSGVSTKDSGLQEESTLYKDIVQIDYIDSYGNLTYKTVFSISWAARYCSSAKYVMKTDTDMYVNTNLLPFITKKAPNTFIGGYCWGPSTPHRNRNSKWYVSFKGYKENKFPPMCSGTGYIISMDLVLTILQTSEYIPFFYLEDVYIAMCLKKMRVTPIYLLGFNNIKPRFNPCFYKNDIITSHGVKPRELVTFWNQIRSCNVSIIPENVYKPRPLLRVN</sequence>
<evidence type="ECO:0000256" key="8">
    <source>
        <dbReference type="ARBA" id="ARBA00023034"/>
    </source>
</evidence>
<dbReference type="EMBL" id="CAJPWZ010001689">
    <property type="protein sequence ID" value="CAG2221690.1"/>
    <property type="molecule type" value="Genomic_DNA"/>
</dbReference>
<evidence type="ECO:0000256" key="2">
    <source>
        <dbReference type="ARBA" id="ARBA00008661"/>
    </source>
</evidence>
<evidence type="ECO:0000256" key="5">
    <source>
        <dbReference type="ARBA" id="ARBA00022692"/>
    </source>
</evidence>
<evidence type="ECO:0000313" key="13">
    <source>
        <dbReference type="Proteomes" id="UP000683360"/>
    </source>
</evidence>
<dbReference type="FunFam" id="3.90.550.50:FF:000001">
    <property type="entry name" value="Hexosyltransferase"/>
    <property type="match status" value="1"/>
</dbReference>
<dbReference type="EC" id="2.4.1.-" evidence="11"/>
<keyword evidence="8 11" id="KW-0333">Golgi apparatus</keyword>
<dbReference type="Gene3D" id="3.90.550.50">
    <property type="match status" value="1"/>
</dbReference>
<dbReference type="Pfam" id="PF01762">
    <property type="entry name" value="Galactosyl_T"/>
    <property type="match status" value="1"/>
</dbReference>
<evidence type="ECO:0000256" key="6">
    <source>
        <dbReference type="ARBA" id="ARBA00022968"/>
    </source>
</evidence>
<comment type="similarity">
    <text evidence="2 11">Belongs to the glycosyltransferase 31 family.</text>
</comment>
<keyword evidence="4 12" id="KW-0808">Transferase</keyword>
<dbReference type="GO" id="GO:0000139">
    <property type="term" value="C:Golgi membrane"/>
    <property type="evidence" value="ECO:0007669"/>
    <property type="project" value="UniProtKB-SubCell"/>
</dbReference>
<gene>
    <name evidence="12" type="ORF">MEDL_35082</name>
</gene>
<evidence type="ECO:0000313" key="12">
    <source>
        <dbReference type="EMBL" id="CAG2221690.1"/>
    </source>
</evidence>
<evidence type="ECO:0000256" key="3">
    <source>
        <dbReference type="ARBA" id="ARBA00022676"/>
    </source>
</evidence>
<comment type="subcellular location">
    <subcellularLocation>
        <location evidence="1 11">Golgi apparatus membrane</location>
        <topology evidence="1 11">Single-pass type II membrane protein</topology>
    </subcellularLocation>
</comment>
<keyword evidence="13" id="KW-1185">Reference proteome</keyword>
<evidence type="ECO:0000256" key="9">
    <source>
        <dbReference type="ARBA" id="ARBA00023136"/>
    </source>
</evidence>
<dbReference type="PANTHER" id="PTHR11214">
    <property type="entry name" value="BETA-1,3-N-ACETYLGLUCOSAMINYLTRANSFERASE"/>
    <property type="match status" value="1"/>
</dbReference>
<comment type="caution">
    <text evidence="12">The sequence shown here is derived from an EMBL/GenBank/DDBJ whole genome shotgun (WGS) entry which is preliminary data.</text>
</comment>
<dbReference type="GO" id="GO:0016758">
    <property type="term" value="F:hexosyltransferase activity"/>
    <property type="evidence" value="ECO:0007669"/>
    <property type="project" value="InterPro"/>
</dbReference>
<dbReference type="AlphaFoldDB" id="A0A8S3SUI3"/>
<reference evidence="12" key="1">
    <citation type="submission" date="2021-03" db="EMBL/GenBank/DDBJ databases">
        <authorList>
            <person name="Bekaert M."/>
        </authorList>
    </citation>
    <scope>NUCLEOTIDE SEQUENCE</scope>
</reference>
<evidence type="ECO:0000256" key="10">
    <source>
        <dbReference type="ARBA" id="ARBA00023180"/>
    </source>
</evidence>
<evidence type="ECO:0000256" key="11">
    <source>
        <dbReference type="RuleBase" id="RU363063"/>
    </source>
</evidence>
<dbReference type="OrthoDB" id="2139606at2759"/>